<evidence type="ECO:0000313" key="2">
    <source>
        <dbReference type="Proteomes" id="UP000286990"/>
    </source>
</evidence>
<reference evidence="2" key="1">
    <citation type="submission" date="2018-08" db="EMBL/GenBank/DDBJ databases">
        <authorList>
            <person name="Khan S.A."/>
            <person name="J S.E."/>
        </authorList>
    </citation>
    <scope>NUCLEOTIDE SEQUENCE [LARGE SCALE GENOMIC DNA]</scope>
    <source>
        <strain evidence="2">PoM-212</strain>
    </source>
</reference>
<reference evidence="2" key="2">
    <citation type="submission" date="2018-12" db="EMBL/GenBank/DDBJ databases">
        <title>Maribacter lutimaris sp. nov., isolated from marine sediment.</title>
        <authorList>
            <person name="Kim K.K."/>
        </authorList>
    </citation>
    <scope>NUCLEOTIDE SEQUENCE [LARGE SCALE GENOMIC DNA]</scope>
    <source>
        <strain evidence="2">PoM-212</strain>
    </source>
</reference>
<dbReference type="Proteomes" id="UP000286990">
    <property type="component" value="Unassembled WGS sequence"/>
</dbReference>
<gene>
    <name evidence="1" type="ORF">DZC72_04205</name>
</gene>
<evidence type="ECO:0000313" key="1">
    <source>
        <dbReference type="EMBL" id="RRQ49800.1"/>
    </source>
</evidence>
<dbReference type="AlphaFoldDB" id="A0A426RLG5"/>
<dbReference type="RefSeq" id="WP_125221618.1">
    <property type="nucleotide sequence ID" value="NZ_QUSX01000001.1"/>
</dbReference>
<sequence>MKSPLAKKLKAILDSMSQEDFNTDWDEIISFDLKGPSFADVFEYNASHFQVDYDLPEEGNTYNVPVNSYNLAA</sequence>
<accession>A0A426RLG5</accession>
<dbReference type="EMBL" id="QUSX01000001">
    <property type="protein sequence ID" value="RRQ49800.1"/>
    <property type="molecule type" value="Genomic_DNA"/>
</dbReference>
<proteinExistence type="predicted"/>
<keyword evidence="2" id="KW-1185">Reference proteome</keyword>
<name>A0A426RLG5_9FLAO</name>
<organism evidence="1 2">
    <name type="scientific">Maribacter algicola</name>
    <dbReference type="NCBI Taxonomy" id="2498892"/>
    <lineage>
        <taxon>Bacteria</taxon>
        <taxon>Pseudomonadati</taxon>
        <taxon>Bacteroidota</taxon>
        <taxon>Flavobacteriia</taxon>
        <taxon>Flavobacteriales</taxon>
        <taxon>Flavobacteriaceae</taxon>
        <taxon>Maribacter</taxon>
    </lineage>
</organism>
<protein>
    <submittedName>
        <fullName evidence="1">Uncharacterized protein</fullName>
    </submittedName>
</protein>
<comment type="caution">
    <text evidence="1">The sequence shown here is derived from an EMBL/GenBank/DDBJ whole genome shotgun (WGS) entry which is preliminary data.</text>
</comment>